<sequence length="727" mass="81571">MDYSLRVLLLVVTYTAVLCCGFFFFPNGNNVLAQSSIVLHKPIVGGNLDGVSDYSRTLNFIDAMKTCRKFGSANAPWDGNASLDADGWPIGLSAGAIVFTALDPGGAVNGTYYFQGDGPLELSLVASPGCTLSNFIYSPTTGKTTGYVHVDSTATQLMLAFSQTNSSKAFRNLRLIRPGYSIQDADDKIFTKFLENDIAPMKILRFMDWGHTNGNQMSKWSDRAKLSDATYSIKGAPYELMIELANRYNKEIWVNIPVRADDDYITQMAKLFKAKLNPNAIVYIEYSNELWNSGFEQFNYNVNEAEKMVLQQNNTVLNYDNVNNKYTWSFRRTGYRSMQISDIFAREFGEEKRNVQFRVVLAGQAANSYIVNQGLRVVERNFGPPQRYFYAIAGAPYFQIKNANETLTSESAFQILKTEAEKSPLIYQYMNHLCLCKYYGLKCMAYEGGPDTFGPFNIPEKKEASKDPRMRQVVINFLNDWFSYGFDAFLWFTIGHGSYDTQYGTWGWVDSMLSGVTSPKKEGILYVASQTNGIPLNYTIFRTVSKSEMSIPAIHHALAGGNSQFSYLASPAVNSTFHYPLIFSTRGYFNISIEIQNLKPKSELDIYLNQIRAGTLIFNNQNSIFNVTTLSPNIVIEKGMTVITLLCRTDRAYNINTVKVQLVTDLSDPLPSPKISPTTTRNTTAVSMGMSCVKGHQVKTLVGMMTCQSLTILLAWSVWMILIIVME</sequence>
<name>A0AA88GHL1_NAELO</name>
<dbReference type="Proteomes" id="UP000816034">
    <property type="component" value="Unassembled WGS sequence"/>
</dbReference>
<keyword evidence="1" id="KW-1133">Transmembrane helix</keyword>
<evidence type="ECO:0000313" key="2">
    <source>
        <dbReference type="EMBL" id="KAG2375353.1"/>
    </source>
</evidence>
<organism evidence="2 3">
    <name type="scientific">Naegleria lovaniensis</name>
    <name type="common">Amoeba</name>
    <dbReference type="NCBI Taxonomy" id="51637"/>
    <lineage>
        <taxon>Eukaryota</taxon>
        <taxon>Discoba</taxon>
        <taxon>Heterolobosea</taxon>
        <taxon>Tetramitia</taxon>
        <taxon>Eutetramitia</taxon>
        <taxon>Vahlkampfiidae</taxon>
        <taxon>Naegleria</taxon>
    </lineage>
</organism>
<evidence type="ECO:0000256" key="1">
    <source>
        <dbReference type="SAM" id="Phobius"/>
    </source>
</evidence>
<comment type="caution">
    <text evidence="2">The sequence shown here is derived from an EMBL/GenBank/DDBJ whole genome shotgun (WGS) entry which is preliminary data.</text>
</comment>
<dbReference type="RefSeq" id="XP_044544527.1">
    <property type="nucleotide sequence ID" value="XM_044700222.1"/>
</dbReference>
<reference evidence="2 3" key="1">
    <citation type="journal article" date="2018" name="BMC Genomics">
        <title>The genome of Naegleria lovaniensis, the basis for a comparative approach to unravel pathogenicity factors of the human pathogenic amoeba N. fowleri.</title>
        <authorList>
            <person name="Liechti N."/>
            <person name="Schurch N."/>
            <person name="Bruggmann R."/>
            <person name="Wittwer M."/>
        </authorList>
    </citation>
    <scope>NUCLEOTIDE SEQUENCE [LARGE SCALE GENOMIC DNA]</scope>
    <source>
        <strain evidence="2 3">ATCC 30569</strain>
    </source>
</reference>
<keyword evidence="1" id="KW-0812">Transmembrane</keyword>
<proteinExistence type="predicted"/>
<keyword evidence="3" id="KW-1185">Reference proteome</keyword>
<protein>
    <submittedName>
        <fullName evidence="2">Uncharacterized protein</fullName>
    </submittedName>
</protein>
<dbReference type="EMBL" id="PYSW02000039">
    <property type="protein sequence ID" value="KAG2375353.1"/>
    <property type="molecule type" value="Genomic_DNA"/>
</dbReference>
<feature type="transmembrane region" description="Helical" evidence="1">
    <location>
        <begin position="7"/>
        <end position="25"/>
    </location>
</feature>
<dbReference type="GeneID" id="68102430"/>
<feature type="transmembrane region" description="Helical" evidence="1">
    <location>
        <begin position="701"/>
        <end position="725"/>
    </location>
</feature>
<dbReference type="AlphaFoldDB" id="A0AA88GHL1"/>
<keyword evidence="1" id="KW-0472">Membrane</keyword>
<evidence type="ECO:0000313" key="3">
    <source>
        <dbReference type="Proteomes" id="UP000816034"/>
    </source>
</evidence>
<accession>A0AA88GHL1</accession>
<gene>
    <name evidence="2" type="ORF">C9374_009976</name>
</gene>